<name>A0A7C3E887_9SPIR</name>
<organism evidence="3">
    <name type="scientific">Gracilinema caldarium</name>
    <dbReference type="NCBI Taxonomy" id="215591"/>
    <lineage>
        <taxon>Bacteria</taxon>
        <taxon>Pseudomonadati</taxon>
        <taxon>Spirochaetota</taxon>
        <taxon>Spirochaetia</taxon>
        <taxon>Spirochaetales</taxon>
        <taxon>Breznakiellaceae</taxon>
        <taxon>Gracilinema</taxon>
    </lineage>
</organism>
<dbReference type="InterPro" id="IPR025420">
    <property type="entry name" value="DUF4143"/>
</dbReference>
<dbReference type="AlphaFoldDB" id="A0A7C3E887"/>
<feature type="domain" description="AAA" evidence="1">
    <location>
        <begin position="4"/>
        <end position="69"/>
    </location>
</feature>
<sequence>MGGAIIYIDEAQTVPALFDAVQHLFDSDKERWKFILCGSSARRLRTSEANLLPGRSMRHILYPLIQEEYEGDTQRDIPESSRIVSLDHIDEPSCPPFPRRSLENRLVFGDLPGIALLDNDTDRADLLESYATAYLEEEIRRETLVRDWGHFLRFLKFAAGESGRIINLANVSRETGVSSQTLKGYYQLLEDMFVGFFVPPFTGSKRKSVLTSPRFFFFDLGVRNAAAGIPLVEATVNAIAGSLFEQWVGTQLWRRLAYSKSGSLSYYRTTDGAEVDFIIEK</sequence>
<protein>
    <submittedName>
        <fullName evidence="3">ATP-binding protein</fullName>
    </submittedName>
</protein>
<dbReference type="Pfam" id="PF13635">
    <property type="entry name" value="DUF4143"/>
    <property type="match status" value="1"/>
</dbReference>
<dbReference type="PANTHER" id="PTHR43566:SF2">
    <property type="entry name" value="DUF4143 DOMAIN-CONTAINING PROTEIN"/>
    <property type="match status" value="1"/>
</dbReference>
<feature type="domain" description="DUF4143" evidence="2">
    <location>
        <begin position="137"/>
        <end position="281"/>
    </location>
</feature>
<dbReference type="EMBL" id="DSVL01000069">
    <property type="protein sequence ID" value="HFH28336.1"/>
    <property type="molecule type" value="Genomic_DNA"/>
</dbReference>
<accession>A0A7C3E887</accession>
<dbReference type="PANTHER" id="PTHR43566">
    <property type="entry name" value="CONSERVED PROTEIN"/>
    <property type="match status" value="1"/>
</dbReference>
<dbReference type="InterPro" id="IPR041682">
    <property type="entry name" value="AAA_14"/>
</dbReference>
<proteinExistence type="predicted"/>
<keyword evidence="3" id="KW-0547">Nucleotide-binding</keyword>
<evidence type="ECO:0000313" key="3">
    <source>
        <dbReference type="EMBL" id="HFH28336.1"/>
    </source>
</evidence>
<comment type="caution">
    <text evidence="3">The sequence shown here is derived from an EMBL/GenBank/DDBJ whole genome shotgun (WGS) entry which is preliminary data.</text>
</comment>
<reference evidence="3" key="1">
    <citation type="journal article" date="2020" name="mSystems">
        <title>Genome- and Community-Level Interaction Insights into Carbon Utilization and Element Cycling Functions of Hydrothermarchaeota in Hydrothermal Sediment.</title>
        <authorList>
            <person name="Zhou Z."/>
            <person name="Liu Y."/>
            <person name="Xu W."/>
            <person name="Pan J."/>
            <person name="Luo Z.H."/>
            <person name="Li M."/>
        </authorList>
    </citation>
    <scope>NUCLEOTIDE SEQUENCE [LARGE SCALE GENOMIC DNA]</scope>
    <source>
        <strain evidence="3">SpSt-503</strain>
    </source>
</reference>
<dbReference type="Pfam" id="PF13173">
    <property type="entry name" value="AAA_14"/>
    <property type="match status" value="1"/>
</dbReference>
<keyword evidence="3" id="KW-0067">ATP-binding</keyword>
<evidence type="ECO:0000259" key="2">
    <source>
        <dbReference type="Pfam" id="PF13635"/>
    </source>
</evidence>
<dbReference type="GO" id="GO:0005524">
    <property type="term" value="F:ATP binding"/>
    <property type="evidence" value="ECO:0007669"/>
    <property type="project" value="UniProtKB-KW"/>
</dbReference>
<evidence type="ECO:0000259" key="1">
    <source>
        <dbReference type="Pfam" id="PF13173"/>
    </source>
</evidence>
<gene>
    <name evidence="3" type="ORF">ENS59_02330</name>
</gene>